<evidence type="ECO:0000313" key="2">
    <source>
        <dbReference type="EMBL" id="GBM81720.1"/>
    </source>
</evidence>
<feature type="compositionally biased region" description="Basic and acidic residues" evidence="1">
    <location>
        <begin position="1"/>
        <end position="10"/>
    </location>
</feature>
<comment type="caution">
    <text evidence="2">The sequence shown here is derived from an EMBL/GenBank/DDBJ whole genome shotgun (WGS) entry which is preliminary data.</text>
</comment>
<gene>
    <name evidence="2" type="ORF">AVEN_273235_1</name>
</gene>
<proteinExistence type="predicted"/>
<dbReference type="Proteomes" id="UP000499080">
    <property type="component" value="Unassembled WGS sequence"/>
</dbReference>
<evidence type="ECO:0000256" key="1">
    <source>
        <dbReference type="SAM" id="MobiDB-lite"/>
    </source>
</evidence>
<feature type="region of interest" description="Disordered" evidence="1">
    <location>
        <begin position="53"/>
        <end position="103"/>
    </location>
</feature>
<keyword evidence="3" id="KW-1185">Reference proteome</keyword>
<feature type="region of interest" description="Disordered" evidence="1">
    <location>
        <begin position="1"/>
        <end position="27"/>
    </location>
</feature>
<dbReference type="AlphaFoldDB" id="A0A4Y2IVN0"/>
<evidence type="ECO:0000313" key="3">
    <source>
        <dbReference type="Proteomes" id="UP000499080"/>
    </source>
</evidence>
<name>A0A4Y2IVN0_ARAVE</name>
<protein>
    <submittedName>
        <fullName evidence="2">Uncharacterized protein</fullName>
    </submittedName>
</protein>
<organism evidence="2 3">
    <name type="scientific">Araneus ventricosus</name>
    <name type="common">Orbweaver spider</name>
    <name type="synonym">Epeira ventricosa</name>
    <dbReference type="NCBI Taxonomy" id="182803"/>
    <lineage>
        <taxon>Eukaryota</taxon>
        <taxon>Metazoa</taxon>
        <taxon>Ecdysozoa</taxon>
        <taxon>Arthropoda</taxon>
        <taxon>Chelicerata</taxon>
        <taxon>Arachnida</taxon>
        <taxon>Araneae</taxon>
        <taxon>Araneomorphae</taxon>
        <taxon>Entelegynae</taxon>
        <taxon>Araneoidea</taxon>
        <taxon>Araneidae</taxon>
        <taxon>Araneus</taxon>
    </lineage>
</organism>
<sequence>MEFLEHEGKSNRQGRKPMKFRTNDSNRWNSNELKIQRFMHRFQFVPPERVMARSKGLPTLRPRDKARKSEILRFGGIIGGSKSGGRGERSSELGNNRGIEERW</sequence>
<dbReference type="EMBL" id="BGPR01002962">
    <property type="protein sequence ID" value="GBM81720.1"/>
    <property type="molecule type" value="Genomic_DNA"/>
</dbReference>
<accession>A0A4Y2IVN0</accession>
<feature type="compositionally biased region" description="Basic and acidic residues" evidence="1">
    <location>
        <begin position="61"/>
        <end position="71"/>
    </location>
</feature>
<reference evidence="2 3" key="1">
    <citation type="journal article" date="2019" name="Sci. Rep.">
        <title>Orb-weaving spider Araneus ventricosus genome elucidates the spidroin gene catalogue.</title>
        <authorList>
            <person name="Kono N."/>
            <person name="Nakamura H."/>
            <person name="Ohtoshi R."/>
            <person name="Moran D.A.P."/>
            <person name="Shinohara A."/>
            <person name="Yoshida Y."/>
            <person name="Fujiwara M."/>
            <person name="Mori M."/>
            <person name="Tomita M."/>
            <person name="Arakawa K."/>
        </authorList>
    </citation>
    <scope>NUCLEOTIDE SEQUENCE [LARGE SCALE GENOMIC DNA]</scope>
</reference>